<feature type="region of interest" description="Disordered" evidence="1">
    <location>
        <begin position="25"/>
        <end position="48"/>
    </location>
</feature>
<feature type="region of interest" description="Disordered" evidence="1">
    <location>
        <begin position="163"/>
        <end position="187"/>
    </location>
</feature>
<feature type="domain" description="PepSY" evidence="2">
    <location>
        <begin position="128"/>
        <end position="178"/>
    </location>
</feature>
<protein>
    <submittedName>
        <fullName evidence="3">PepSY domain-containing protein</fullName>
    </submittedName>
</protein>
<dbReference type="PROSITE" id="PS51257">
    <property type="entry name" value="PROKAR_LIPOPROTEIN"/>
    <property type="match status" value="1"/>
</dbReference>
<name>A0AAU3GQ12_9ACTN</name>
<organism evidence="3">
    <name type="scientific">Streptomyces sp. NBC_01401</name>
    <dbReference type="NCBI Taxonomy" id="2903854"/>
    <lineage>
        <taxon>Bacteria</taxon>
        <taxon>Bacillati</taxon>
        <taxon>Actinomycetota</taxon>
        <taxon>Actinomycetes</taxon>
        <taxon>Kitasatosporales</taxon>
        <taxon>Streptomycetaceae</taxon>
        <taxon>Streptomyces</taxon>
    </lineage>
</organism>
<accession>A0AAU3GQ12</accession>
<dbReference type="EMBL" id="CP109535">
    <property type="protein sequence ID" value="WTY95323.1"/>
    <property type="molecule type" value="Genomic_DNA"/>
</dbReference>
<dbReference type="InterPro" id="IPR025711">
    <property type="entry name" value="PepSY"/>
</dbReference>
<feature type="compositionally biased region" description="Low complexity" evidence="1">
    <location>
        <begin position="38"/>
        <end position="48"/>
    </location>
</feature>
<proteinExistence type="predicted"/>
<sequence length="187" mass="19192">MQRNIAVIALTAAVLIGGLAGCSDKNGGGDNDSDSGRGDSAPVSVTGDSVTVDDAVAAALKAVPGRVTEAELEDDDSDGLVWELDVYGSDKVWHDVKIDADDAKVLSDRGDANNRRPVPGSSPVSVIDAVEAARKAEPGTVTSVDLDADENTLVWDVVVRGKDGGNHELDVDAETAEVSGNHGGDDN</sequence>
<gene>
    <name evidence="3" type="ORF">OG626_10685</name>
</gene>
<feature type="domain" description="PepSY" evidence="2">
    <location>
        <begin position="50"/>
        <end position="108"/>
    </location>
</feature>
<dbReference type="AlphaFoldDB" id="A0AAU3GQ12"/>
<dbReference type="Pfam" id="PF03413">
    <property type="entry name" value="PepSY"/>
    <property type="match status" value="2"/>
</dbReference>
<reference evidence="3" key="1">
    <citation type="submission" date="2022-10" db="EMBL/GenBank/DDBJ databases">
        <title>The complete genomes of actinobacterial strains from the NBC collection.</title>
        <authorList>
            <person name="Joergensen T.S."/>
            <person name="Alvarez Arevalo M."/>
            <person name="Sterndorff E.B."/>
            <person name="Faurdal D."/>
            <person name="Vuksanovic O."/>
            <person name="Mourched A.-S."/>
            <person name="Charusanti P."/>
            <person name="Shaw S."/>
            <person name="Blin K."/>
            <person name="Weber T."/>
        </authorList>
    </citation>
    <scope>NUCLEOTIDE SEQUENCE</scope>
    <source>
        <strain evidence="3">NBC_01401</strain>
    </source>
</reference>
<evidence type="ECO:0000259" key="2">
    <source>
        <dbReference type="Pfam" id="PF03413"/>
    </source>
</evidence>
<evidence type="ECO:0000313" key="3">
    <source>
        <dbReference type="EMBL" id="WTY95323.1"/>
    </source>
</evidence>
<evidence type="ECO:0000256" key="1">
    <source>
        <dbReference type="SAM" id="MobiDB-lite"/>
    </source>
</evidence>
<dbReference type="Gene3D" id="3.10.450.40">
    <property type="match status" value="2"/>
</dbReference>